<dbReference type="Proteomes" id="UP001169242">
    <property type="component" value="Unassembled WGS sequence"/>
</dbReference>
<comment type="similarity">
    <text evidence="2">Belongs to the bacterial solute-binding protein 1 family.</text>
</comment>
<dbReference type="CDD" id="cd13585">
    <property type="entry name" value="PBP2_TMBP_like"/>
    <property type="match status" value="1"/>
</dbReference>
<evidence type="ECO:0000256" key="1">
    <source>
        <dbReference type="ARBA" id="ARBA00004196"/>
    </source>
</evidence>
<feature type="chain" id="PRO_5041394519" evidence="5">
    <location>
        <begin position="26"/>
        <end position="427"/>
    </location>
</feature>
<accession>A0AA42DMA5</accession>
<dbReference type="EMBL" id="JAQIFT010000040">
    <property type="protein sequence ID" value="MDA3731767.1"/>
    <property type="molecule type" value="Genomic_DNA"/>
</dbReference>
<dbReference type="InterPro" id="IPR050490">
    <property type="entry name" value="Bact_solute-bd_prot1"/>
</dbReference>
<evidence type="ECO:0000256" key="4">
    <source>
        <dbReference type="ARBA" id="ARBA00022729"/>
    </source>
</evidence>
<comment type="subcellular location">
    <subcellularLocation>
        <location evidence="1">Cell envelope</location>
    </subcellularLocation>
</comment>
<keyword evidence="3" id="KW-0813">Transport</keyword>
<keyword evidence="4 5" id="KW-0732">Signal</keyword>
<feature type="signal peptide" evidence="5">
    <location>
        <begin position="1"/>
        <end position="25"/>
    </location>
</feature>
<dbReference type="SUPFAM" id="SSF53850">
    <property type="entry name" value="Periplasmic binding protein-like II"/>
    <property type="match status" value="1"/>
</dbReference>
<dbReference type="PANTHER" id="PTHR43649:SF31">
    <property type="entry name" value="SN-GLYCEROL-3-PHOSPHATE-BINDING PERIPLASMIC PROTEIN UGPB"/>
    <property type="match status" value="1"/>
</dbReference>
<evidence type="ECO:0000256" key="2">
    <source>
        <dbReference type="ARBA" id="ARBA00008520"/>
    </source>
</evidence>
<dbReference type="RefSeq" id="WP_154668790.1">
    <property type="nucleotide sequence ID" value="NZ_JAQIFT010000040.1"/>
</dbReference>
<reference evidence="6" key="1">
    <citation type="journal article" date="2023" name="Int. J. Syst. Evol. Microbiol.">
        <title>&lt;i&gt;Holtiella tumoricola&lt;/i&gt; gen. nov. sp. nov., isolated from a human clinical sample.</title>
        <authorList>
            <person name="Allen-Vercoe E."/>
            <person name="Daigneault M.C."/>
            <person name="Vancuren S.J."/>
            <person name="Cochrane K."/>
            <person name="O'Neal L.L."/>
            <person name="Sankaranarayanan K."/>
            <person name="Lawson P.A."/>
        </authorList>
    </citation>
    <scope>NUCLEOTIDE SEQUENCE</scope>
    <source>
        <strain evidence="6">CC70A</strain>
    </source>
</reference>
<dbReference type="PANTHER" id="PTHR43649">
    <property type="entry name" value="ARABINOSE-BINDING PROTEIN-RELATED"/>
    <property type="match status" value="1"/>
</dbReference>
<comment type="caution">
    <text evidence="6">The sequence shown here is derived from an EMBL/GenBank/DDBJ whole genome shotgun (WGS) entry which is preliminary data.</text>
</comment>
<dbReference type="GO" id="GO:0030313">
    <property type="term" value="C:cell envelope"/>
    <property type="evidence" value="ECO:0007669"/>
    <property type="project" value="UniProtKB-SubCell"/>
</dbReference>
<evidence type="ECO:0000256" key="3">
    <source>
        <dbReference type="ARBA" id="ARBA00022448"/>
    </source>
</evidence>
<evidence type="ECO:0000313" key="6">
    <source>
        <dbReference type="EMBL" id="MDA3731767.1"/>
    </source>
</evidence>
<protein>
    <submittedName>
        <fullName evidence="6">Sugar ABC transporter substrate-binding protein</fullName>
    </submittedName>
</protein>
<proteinExistence type="inferred from homology"/>
<keyword evidence="7" id="KW-1185">Reference proteome</keyword>
<dbReference type="InterPro" id="IPR006059">
    <property type="entry name" value="SBP"/>
</dbReference>
<organism evidence="6 7">
    <name type="scientific">Holtiella tumoricola</name>
    <dbReference type="NCBI Taxonomy" id="3018743"/>
    <lineage>
        <taxon>Bacteria</taxon>
        <taxon>Bacillati</taxon>
        <taxon>Bacillota</taxon>
        <taxon>Clostridia</taxon>
        <taxon>Lachnospirales</taxon>
        <taxon>Cellulosilyticaceae</taxon>
        <taxon>Holtiella</taxon>
    </lineage>
</organism>
<evidence type="ECO:0000256" key="5">
    <source>
        <dbReference type="SAM" id="SignalP"/>
    </source>
</evidence>
<sequence>MYVSKMLKKAVAVLMMTMVTASCLAGCQSQGDKSGKVQLTFGIWDKNQQPTMQALCDAYTAQNPNVSIEIQLTPYKGGEYWTKLEASMTGGTAPDVFWMNGLHVESYVDGEMLLPLDEYITSNSFDLSQFPESLVSLYNVEDKQYAVPKDFDTNAVWYNKEIFDNAGVAYPTDDWTWEDMVETAKQLTDQSKGIYGIAAPLDFQTCYYNTIFAANGSILNADKTATGYNDSNTQKGIQCWIDLINEGISPTLAETTDTSADAMFESGKLAMIWAGSYMTPEYVQNDVVKGKIDLVEAPTFEGNQGNVINGLGYSVYANSKQKDEASKFALWLGGEEAMKIQGESGVVISARNDAQQYFAQTNPDLNLKAYTNQAGIATALPCCKVSSQLFDIEAKYLKLAFSNEMSLEDACSKIAEESDAALAEMNK</sequence>
<evidence type="ECO:0000313" key="7">
    <source>
        <dbReference type="Proteomes" id="UP001169242"/>
    </source>
</evidence>
<gene>
    <name evidence="6" type="ORF">PBV87_09785</name>
</gene>
<dbReference type="PROSITE" id="PS51257">
    <property type="entry name" value="PROKAR_LIPOPROTEIN"/>
    <property type="match status" value="1"/>
</dbReference>
<dbReference type="Gene3D" id="3.40.190.10">
    <property type="entry name" value="Periplasmic binding protein-like II"/>
    <property type="match status" value="1"/>
</dbReference>
<name>A0AA42DMA5_9FIRM</name>
<dbReference type="AlphaFoldDB" id="A0AA42DMA5"/>
<dbReference type="Pfam" id="PF01547">
    <property type="entry name" value="SBP_bac_1"/>
    <property type="match status" value="1"/>
</dbReference>